<evidence type="ECO:0000256" key="1">
    <source>
        <dbReference type="SAM" id="SignalP"/>
    </source>
</evidence>
<dbReference type="Proteomes" id="UP000035740">
    <property type="component" value="Unassembled WGS sequence"/>
</dbReference>
<keyword evidence="3" id="KW-1185">Reference proteome</keyword>
<gene>
    <name evidence="2" type="ORF">BVRB_024530</name>
</gene>
<protein>
    <recommendedName>
        <fullName evidence="4">HEAT repeat domain-containing protein</fullName>
    </recommendedName>
</protein>
<accession>A0A0J8B2Q4</accession>
<keyword evidence="1" id="KW-0732">Signal</keyword>
<evidence type="ECO:0000313" key="3">
    <source>
        <dbReference type="Proteomes" id="UP000035740"/>
    </source>
</evidence>
<reference evidence="2 3" key="1">
    <citation type="journal article" date="2014" name="Nature">
        <title>The genome of the recently domesticated crop plant sugar beet (Beta vulgaris).</title>
        <authorList>
            <person name="Dohm J.C."/>
            <person name="Minoche A.E."/>
            <person name="Holtgrawe D."/>
            <person name="Capella-Gutierrez S."/>
            <person name="Zakrzewski F."/>
            <person name="Tafer H."/>
            <person name="Rupp O."/>
            <person name="Sorensen T.R."/>
            <person name="Stracke R."/>
            <person name="Reinhardt R."/>
            <person name="Goesmann A."/>
            <person name="Kraft T."/>
            <person name="Schulz B."/>
            <person name="Stadler P.F."/>
            <person name="Schmidt T."/>
            <person name="Gabaldon T."/>
            <person name="Lehrach H."/>
            <person name="Weisshaar B."/>
            <person name="Himmelbauer H."/>
        </authorList>
    </citation>
    <scope>NUCLEOTIDE SEQUENCE [LARGE SCALE GENOMIC DNA]</scope>
    <source>
        <tissue evidence="2">Taproot</tissue>
    </source>
</reference>
<name>A0A0J8B2Q4_BETVV</name>
<evidence type="ECO:0008006" key="4">
    <source>
        <dbReference type="Google" id="ProtNLM"/>
    </source>
</evidence>
<dbReference type="AlphaFoldDB" id="A0A0J8B2Q4"/>
<sequence>MRSRRTIWAAGWLFAAHEALLHSPANALLEQGGFFGQDRVQDILLVPDSDRFGFIPTVSTMIYDRLGRPAAVSMLEMLTSRHDPRIVGALLDRLKPTTFRLLLQDADENRPGLTDGIRVLLSMASVSDADLQWRLIDTLIQTGATDRIVKEILVT</sequence>
<dbReference type="EMBL" id="KQ095905">
    <property type="protein sequence ID" value="KMS94127.1"/>
    <property type="molecule type" value="Genomic_DNA"/>
</dbReference>
<dbReference type="Gramene" id="KMS94127">
    <property type="protein sequence ID" value="KMS94127"/>
    <property type="gene ID" value="BVRB_024530"/>
</dbReference>
<organism evidence="2 3">
    <name type="scientific">Beta vulgaris subsp. vulgaris</name>
    <name type="common">Beet</name>
    <dbReference type="NCBI Taxonomy" id="3555"/>
    <lineage>
        <taxon>Eukaryota</taxon>
        <taxon>Viridiplantae</taxon>
        <taxon>Streptophyta</taxon>
        <taxon>Embryophyta</taxon>
        <taxon>Tracheophyta</taxon>
        <taxon>Spermatophyta</taxon>
        <taxon>Magnoliopsida</taxon>
        <taxon>eudicotyledons</taxon>
        <taxon>Gunneridae</taxon>
        <taxon>Pentapetalae</taxon>
        <taxon>Caryophyllales</taxon>
        <taxon>Chenopodiaceae</taxon>
        <taxon>Betoideae</taxon>
        <taxon>Beta</taxon>
    </lineage>
</organism>
<feature type="signal peptide" evidence="1">
    <location>
        <begin position="1"/>
        <end position="27"/>
    </location>
</feature>
<evidence type="ECO:0000313" key="2">
    <source>
        <dbReference type="EMBL" id="KMS94127.1"/>
    </source>
</evidence>
<feature type="non-terminal residue" evidence="2">
    <location>
        <position position="155"/>
    </location>
</feature>
<dbReference type="KEGG" id="bvg:104885685"/>
<proteinExistence type="predicted"/>
<feature type="chain" id="PRO_5005294370" description="HEAT repeat domain-containing protein" evidence="1">
    <location>
        <begin position="28"/>
        <end position="155"/>
    </location>
</feature>